<protein>
    <submittedName>
        <fullName evidence="1">Host cell division inhibitor Icd-like protein</fullName>
    </submittedName>
</protein>
<organism evidence="1 2">
    <name type="scientific">Rahnella inusitata</name>
    <dbReference type="NCBI Taxonomy" id="58169"/>
    <lineage>
        <taxon>Bacteria</taxon>
        <taxon>Pseudomonadati</taxon>
        <taxon>Pseudomonadota</taxon>
        <taxon>Gammaproteobacteria</taxon>
        <taxon>Enterobacterales</taxon>
        <taxon>Yersiniaceae</taxon>
        <taxon>Rahnella</taxon>
    </lineage>
</organism>
<name>A0ABX9P8L4_9GAMM</name>
<proteinExistence type="predicted"/>
<gene>
    <name evidence="1" type="ORF">D5396_00680</name>
</gene>
<reference evidence="1 2" key="1">
    <citation type="submission" date="2018-09" db="EMBL/GenBank/DDBJ databases">
        <authorList>
            <person name="Le Fleche-Mateos A."/>
        </authorList>
    </citation>
    <scope>NUCLEOTIDE SEQUENCE [LARGE SCALE GENOMIC DNA]</scope>
    <source>
        <strain evidence="1 2">DSM 30078</strain>
    </source>
</reference>
<dbReference type="NCBIfam" id="NF033153">
    <property type="entry name" value="phage_ICD_like"/>
    <property type="match status" value="1"/>
</dbReference>
<dbReference type="EMBL" id="RAHG01000001">
    <property type="protein sequence ID" value="RJT16407.1"/>
    <property type="molecule type" value="Genomic_DNA"/>
</dbReference>
<evidence type="ECO:0000313" key="1">
    <source>
        <dbReference type="EMBL" id="RJT16407.1"/>
    </source>
</evidence>
<dbReference type="Proteomes" id="UP000284119">
    <property type="component" value="Unassembled WGS sequence"/>
</dbReference>
<keyword evidence="2" id="KW-1185">Reference proteome</keyword>
<accession>A0ABX9P8L4</accession>
<sequence length="67" mass="7673">MTTMNTNTHSPAIYYWLFLAVSRSDSNDRPHREAVTAPDERTARQILTRQFVLSFAGRLPVQEAKHA</sequence>
<comment type="caution">
    <text evidence="1">The sequence shown here is derived from an EMBL/GenBank/DDBJ whole genome shotgun (WGS) entry which is preliminary data.</text>
</comment>
<evidence type="ECO:0000313" key="2">
    <source>
        <dbReference type="Proteomes" id="UP000284119"/>
    </source>
</evidence>